<dbReference type="Proteomes" id="UP000515163">
    <property type="component" value="Unplaced"/>
</dbReference>
<proteinExistence type="predicted"/>
<protein>
    <submittedName>
        <fullName evidence="2">Uncharacterized protein LOC116298379</fullName>
    </submittedName>
</protein>
<name>A0A6P8I5H4_ACTTE</name>
<dbReference type="GeneID" id="116298379"/>
<dbReference type="AlphaFoldDB" id="A0A6P8I5H4"/>
<keyword evidence="1" id="KW-1185">Reference proteome</keyword>
<dbReference type="RefSeq" id="XP_031562661.1">
    <property type="nucleotide sequence ID" value="XM_031706801.1"/>
</dbReference>
<sequence length="179" mass="20456">MAGVIVSSAFDLHDKDINREDFFKRLSNLDVNDYQNLSGFLEDFKFKKLSINGLNRVIIFAGREATALFDDFTLEIWKKHYINEDVAQIAILQGSLPFPLEGLFVGKTTGKVYVCQESDDYQEQNITCVGYSMEHFLTVGPQKLLEYSKPQCMFENCYGCFDPLIKDRVLNSIGLPSRQ</sequence>
<gene>
    <name evidence="2" type="primary">LOC116298379</name>
</gene>
<accession>A0A6P8I5H4</accession>
<reference evidence="2" key="1">
    <citation type="submission" date="2025-08" db="UniProtKB">
        <authorList>
            <consortium name="RefSeq"/>
        </authorList>
    </citation>
    <scope>IDENTIFICATION</scope>
    <source>
        <tissue evidence="2">Tentacle</tissue>
    </source>
</reference>
<evidence type="ECO:0000313" key="2">
    <source>
        <dbReference type="RefSeq" id="XP_031562661.1"/>
    </source>
</evidence>
<organism evidence="1 2">
    <name type="scientific">Actinia tenebrosa</name>
    <name type="common">Australian red waratah sea anemone</name>
    <dbReference type="NCBI Taxonomy" id="6105"/>
    <lineage>
        <taxon>Eukaryota</taxon>
        <taxon>Metazoa</taxon>
        <taxon>Cnidaria</taxon>
        <taxon>Anthozoa</taxon>
        <taxon>Hexacorallia</taxon>
        <taxon>Actiniaria</taxon>
        <taxon>Actiniidae</taxon>
        <taxon>Actinia</taxon>
    </lineage>
</organism>
<evidence type="ECO:0000313" key="1">
    <source>
        <dbReference type="Proteomes" id="UP000515163"/>
    </source>
</evidence>
<dbReference type="OrthoDB" id="5949133at2759"/>
<dbReference type="InParanoid" id="A0A6P8I5H4"/>
<dbReference type="KEGG" id="aten:116298379"/>